<gene>
    <name evidence="1" type="ORF">S01H4_53087</name>
</gene>
<organism evidence="1">
    <name type="scientific">marine sediment metagenome</name>
    <dbReference type="NCBI Taxonomy" id="412755"/>
    <lineage>
        <taxon>unclassified sequences</taxon>
        <taxon>metagenomes</taxon>
        <taxon>ecological metagenomes</taxon>
    </lineage>
</organism>
<comment type="caution">
    <text evidence="1">The sequence shown here is derived from an EMBL/GenBank/DDBJ whole genome shotgun (WGS) entry which is preliminary data.</text>
</comment>
<reference evidence="1" key="1">
    <citation type="journal article" date="2014" name="Front. Microbiol.">
        <title>High frequency of phylogenetically diverse reductive dehalogenase-homologous genes in deep subseafloor sedimentary metagenomes.</title>
        <authorList>
            <person name="Kawai M."/>
            <person name="Futagami T."/>
            <person name="Toyoda A."/>
            <person name="Takaki Y."/>
            <person name="Nishi S."/>
            <person name="Hori S."/>
            <person name="Arai W."/>
            <person name="Tsubouchi T."/>
            <person name="Morono Y."/>
            <person name="Uchiyama I."/>
            <person name="Ito T."/>
            <person name="Fujiyama A."/>
            <person name="Inagaki F."/>
            <person name="Takami H."/>
        </authorList>
    </citation>
    <scope>NUCLEOTIDE SEQUENCE</scope>
    <source>
        <strain evidence="1">Expedition CK06-06</strain>
    </source>
</reference>
<sequence>MPAPDPLEAQQCIQVQNLKAMGEMTNQLVAGFNAITIAASQNYTATMDALNKQLVSNLDFANKVINTRLEIDPVEAAATSVILQQAAKVAQTTPPITP</sequence>
<proteinExistence type="predicted"/>
<name>X1D7Y9_9ZZZZ</name>
<dbReference type="EMBL" id="BART01030395">
    <property type="protein sequence ID" value="GAH16881.1"/>
    <property type="molecule type" value="Genomic_DNA"/>
</dbReference>
<dbReference type="AlphaFoldDB" id="X1D7Y9"/>
<evidence type="ECO:0000313" key="1">
    <source>
        <dbReference type="EMBL" id="GAH16881.1"/>
    </source>
</evidence>
<accession>X1D7Y9</accession>
<protein>
    <submittedName>
        <fullName evidence="1">Uncharacterized protein</fullName>
    </submittedName>
</protein>